<accession>A0A814UMY9</accession>
<dbReference type="Proteomes" id="UP000663855">
    <property type="component" value="Unassembled WGS sequence"/>
</dbReference>
<gene>
    <name evidence="1" type="ORF">CJN711_LOCUS10851</name>
</gene>
<dbReference type="AlphaFoldDB" id="A0A814UMY9"/>
<proteinExistence type="predicted"/>
<reference evidence="1" key="1">
    <citation type="submission" date="2021-02" db="EMBL/GenBank/DDBJ databases">
        <authorList>
            <person name="Nowell W R."/>
        </authorList>
    </citation>
    <scope>NUCLEOTIDE SEQUENCE</scope>
</reference>
<evidence type="ECO:0008006" key="3">
    <source>
        <dbReference type="Google" id="ProtNLM"/>
    </source>
</evidence>
<sequence>MNLSKVIDKENSGVEIKRTSSAQRDEENIIRKRLKINSIATVASSVNKDDVDRGHQIDTHIAVSKLELLPNELLYVIVSHLHTSCIVQAFHGLNQRFNSIVFQSIRNFDISNYVSRTWLLEYMPRITDAIVNMSLRVDSLPYAFPYENFYRNLTSMVLKHTLFTVEFNVENDGAFATAVTCLNTLSQCGLTAECCRQSNLRNNGIVLKKDDQSYTIVRAQPCLAIKRLDIRYCSEQDLVDLCGLMPNLTSLRVRVLAPSTNVSFQNDLFDVVSRFGSLTRLHLGTSATGGIHIDVIEWLIRCYQSSLEQVTLVISSSDAFIDGYHLQKILEPCQNLKKISFTFEFDGEDISVDINDLCRQFQSEWWLNALRAPVLVIRDQNDRVFVGSIPLYFPINMIFPTDLNLWRLNKGQLDSSMLRFTDLRSIHFYSNNEQAVTFDLLRFIDRVFPSCNQTLTLNYWKFDSPQKLFTQWINSTLTIPTLNRVGFLNMKTYACNGLDAMSLILWLLAVPNVKVLNLESMKNADKVILIKTLDQLLSEDDRVKSILDRIEQVHIWKSRHETQTRSKRNLYQIISKIFSNANLGNL</sequence>
<evidence type="ECO:0000313" key="1">
    <source>
        <dbReference type="EMBL" id="CAF1177797.1"/>
    </source>
</evidence>
<name>A0A814UMY9_9BILA</name>
<organism evidence="1 2">
    <name type="scientific">Rotaria magnacalcarata</name>
    <dbReference type="NCBI Taxonomy" id="392030"/>
    <lineage>
        <taxon>Eukaryota</taxon>
        <taxon>Metazoa</taxon>
        <taxon>Spiralia</taxon>
        <taxon>Gnathifera</taxon>
        <taxon>Rotifera</taxon>
        <taxon>Eurotatoria</taxon>
        <taxon>Bdelloidea</taxon>
        <taxon>Philodinida</taxon>
        <taxon>Philodinidae</taxon>
        <taxon>Rotaria</taxon>
    </lineage>
</organism>
<evidence type="ECO:0000313" key="2">
    <source>
        <dbReference type="Proteomes" id="UP000663855"/>
    </source>
</evidence>
<protein>
    <recommendedName>
        <fullName evidence="3">F-box domain-containing protein</fullName>
    </recommendedName>
</protein>
<dbReference type="EMBL" id="CAJNOV010004504">
    <property type="protein sequence ID" value="CAF1177797.1"/>
    <property type="molecule type" value="Genomic_DNA"/>
</dbReference>
<comment type="caution">
    <text evidence="1">The sequence shown here is derived from an EMBL/GenBank/DDBJ whole genome shotgun (WGS) entry which is preliminary data.</text>
</comment>